<gene>
    <name evidence="2" type="ORF">BGAL_0957g00010</name>
</gene>
<feature type="compositionally biased region" description="Polar residues" evidence="1">
    <location>
        <begin position="64"/>
        <end position="73"/>
    </location>
</feature>
<accession>A0A4S8QL52</accession>
<organism evidence="2 3">
    <name type="scientific">Botrytis galanthina</name>
    <dbReference type="NCBI Taxonomy" id="278940"/>
    <lineage>
        <taxon>Eukaryota</taxon>
        <taxon>Fungi</taxon>
        <taxon>Dikarya</taxon>
        <taxon>Ascomycota</taxon>
        <taxon>Pezizomycotina</taxon>
        <taxon>Leotiomycetes</taxon>
        <taxon>Helotiales</taxon>
        <taxon>Sclerotiniaceae</taxon>
        <taxon>Botrytis</taxon>
    </lineage>
</organism>
<dbReference type="EMBL" id="PQXL01000952">
    <property type="protein sequence ID" value="THV43755.1"/>
    <property type="molecule type" value="Genomic_DNA"/>
</dbReference>
<feature type="compositionally biased region" description="Low complexity" evidence="1">
    <location>
        <begin position="19"/>
        <end position="33"/>
    </location>
</feature>
<name>A0A4S8QL52_9HELO</name>
<sequence>MPSPPPLFDESKKKKKPVSSTAGPSAQPSASSSRSHRELELPTRGGPPPAPRAARRERDEIADSRQQQSPPRTTTRKDKQPTRSPSPSPVRGAPDVRSARGDEGQIVINKLYTTMQKYKPKLHLEHDSQSEIFIMRGSFRVCSEDDAMRYLRKVNSEPSAYGLVYEHTPGRDYRYSLLLANMKQLDDKTKERLAKNMNHQLGKLNQNAHAVYLQDFKEKYNRPFDLEAHRKETLKQIHFHMETASGMEVWDKSDGKPSDALDRFVNSKPLVLECMLAIKLSYLCMYKKMLGASALNQLFDGLLHKVYEALPRQWKRGERKYFHLTYTSISRITGYYVRSFDKERHTVEYGKSYYIQGPQHAFNFHPSSEANGFNVLYTGKNEEGQDVFRGFDPPDCRDMTLQGFETMMVQKYQKPLTVEDLRMLCKHKRSEKPPDGVITFGETMDILEKVHGRSFHAALKYANKAMPEYYYEASIPEICVPKEYYTDRCKGLVAYVQWI</sequence>
<feature type="compositionally biased region" description="Basic and acidic residues" evidence="1">
    <location>
        <begin position="54"/>
        <end position="63"/>
    </location>
</feature>
<keyword evidence="3" id="KW-1185">Reference proteome</keyword>
<dbReference type="Proteomes" id="UP000308671">
    <property type="component" value="Unassembled WGS sequence"/>
</dbReference>
<evidence type="ECO:0000313" key="2">
    <source>
        <dbReference type="EMBL" id="THV43755.1"/>
    </source>
</evidence>
<dbReference type="AlphaFoldDB" id="A0A4S8QL52"/>
<evidence type="ECO:0000256" key="1">
    <source>
        <dbReference type="SAM" id="MobiDB-lite"/>
    </source>
</evidence>
<protein>
    <submittedName>
        <fullName evidence="2">Uncharacterized protein</fullName>
    </submittedName>
</protein>
<proteinExistence type="predicted"/>
<comment type="caution">
    <text evidence="2">The sequence shown here is derived from an EMBL/GenBank/DDBJ whole genome shotgun (WGS) entry which is preliminary data.</text>
</comment>
<reference evidence="2 3" key="1">
    <citation type="submission" date="2017-12" db="EMBL/GenBank/DDBJ databases">
        <title>Comparative genomics of Botrytis spp.</title>
        <authorList>
            <person name="Valero-Jimenez C.A."/>
            <person name="Tapia P."/>
            <person name="Veloso J."/>
            <person name="Silva-Moreno E."/>
            <person name="Staats M."/>
            <person name="Valdes J.H."/>
            <person name="Van Kan J.A.L."/>
        </authorList>
    </citation>
    <scope>NUCLEOTIDE SEQUENCE [LARGE SCALE GENOMIC DNA]</scope>
    <source>
        <strain evidence="2 3">MUCL435</strain>
    </source>
</reference>
<feature type="region of interest" description="Disordered" evidence="1">
    <location>
        <begin position="1"/>
        <end position="102"/>
    </location>
</feature>
<evidence type="ECO:0000313" key="3">
    <source>
        <dbReference type="Proteomes" id="UP000308671"/>
    </source>
</evidence>